<dbReference type="EMBL" id="QYZD01000005">
    <property type="protein sequence ID" value="RJG24861.1"/>
    <property type="molecule type" value="Genomic_DNA"/>
</dbReference>
<sequence>MAAEVRSIALSGYYGFGNSGDEAVLLSILTALERAGQEEGLRIQPIVLSGDPVTTSRLYGVQAAHRMKPVELLGAIRECDGLISGGGSLLQDATSWKTIPYYLAVLKLAQWFRKPTFIYAQGVGPVGRESFYPYIRRVFNKSAYLSVRDAESADLLARMGVGRERIDVVPDPVMGLELPQGRGAMRENGPHAEGDGQGFDTAGRPIVGVSLRFWKDDRSDMRAIAELLKQAARQRPVHLRMLPFHGEADTEASRYVMDLLREEVPAWNGDADLDKGDKAEGGGSVMSLCPAQEHPQAMLYEVSRCRALVGMRLHSLIYAASQDVPMAGISYDPKIDQFLHRLGMKAAGSTDSIDSEAAADELVKLLDGADDWREDHRNAIEALKREAMTPAQHIVRKLHEKK</sequence>
<dbReference type="OrthoDB" id="3199616at2"/>
<evidence type="ECO:0000313" key="3">
    <source>
        <dbReference type="Proteomes" id="UP000266177"/>
    </source>
</evidence>
<dbReference type="Proteomes" id="UP000266177">
    <property type="component" value="Unassembled WGS sequence"/>
</dbReference>
<dbReference type="GO" id="GO:0016740">
    <property type="term" value="F:transferase activity"/>
    <property type="evidence" value="ECO:0007669"/>
    <property type="project" value="UniProtKB-KW"/>
</dbReference>
<name>A0A3A3H1C5_PANTH</name>
<proteinExistence type="predicted"/>
<dbReference type="PANTHER" id="PTHR36836">
    <property type="entry name" value="COLANIC ACID BIOSYNTHESIS PROTEIN WCAK"/>
    <property type="match status" value="1"/>
</dbReference>
<dbReference type="InterPro" id="IPR019896">
    <property type="entry name" value="Polysacch_pyruvyl_Trfase_CsaB"/>
</dbReference>
<comment type="caution">
    <text evidence="2">The sequence shown here is derived from an EMBL/GenBank/DDBJ whole genome shotgun (WGS) entry which is preliminary data.</text>
</comment>
<evidence type="ECO:0000313" key="2">
    <source>
        <dbReference type="EMBL" id="RJG24861.1"/>
    </source>
</evidence>
<dbReference type="PANTHER" id="PTHR36836:SF1">
    <property type="entry name" value="COLANIC ACID BIOSYNTHESIS PROTEIN WCAK"/>
    <property type="match status" value="1"/>
</dbReference>
<dbReference type="NCBIfam" id="TIGR03609">
    <property type="entry name" value="S_layer_CsaB"/>
    <property type="match status" value="1"/>
</dbReference>
<feature type="domain" description="Polysaccharide pyruvyl transferase" evidence="1">
    <location>
        <begin position="18"/>
        <end position="333"/>
    </location>
</feature>
<dbReference type="AlphaFoldDB" id="A0A3A3H1C5"/>
<dbReference type="RefSeq" id="WP_119792625.1">
    <property type="nucleotide sequence ID" value="NZ_QYZD01000005.1"/>
</dbReference>
<gene>
    <name evidence="2" type="primary">csaB</name>
    <name evidence="2" type="ORF">DQX05_08435</name>
</gene>
<evidence type="ECO:0000259" key="1">
    <source>
        <dbReference type="Pfam" id="PF04230"/>
    </source>
</evidence>
<reference evidence="2 3" key="1">
    <citation type="submission" date="2018-09" db="EMBL/GenBank/DDBJ databases">
        <title>Paenibacillus SK2017-BO5.</title>
        <authorList>
            <person name="Piskunova J.V."/>
            <person name="Dubiley S.A."/>
            <person name="Severinov K.V."/>
        </authorList>
    </citation>
    <scope>NUCLEOTIDE SEQUENCE [LARGE SCALE GENOMIC DNA]</scope>
    <source>
        <strain evidence="2 3">BO5</strain>
    </source>
</reference>
<dbReference type="Pfam" id="PF04230">
    <property type="entry name" value="PS_pyruv_trans"/>
    <property type="match status" value="1"/>
</dbReference>
<protein>
    <submittedName>
        <fullName evidence="2">Polysaccharide pyruvyl transferase CsaB</fullName>
    </submittedName>
</protein>
<accession>A0A3A3H1C5</accession>
<organism evidence="2 3">
    <name type="scientific">Paenibacillus thiaminolyticus</name>
    <name type="common">Bacillus thiaminolyticus</name>
    <dbReference type="NCBI Taxonomy" id="49283"/>
    <lineage>
        <taxon>Bacteria</taxon>
        <taxon>Bacillati</taxon>
        <taxon>Bacillota</taxon>
        <taxon>Bacilli</taxon>
        <taxon>Bacillales</taxon>
        <taxon>Paenibacillaceae</taxon>
        <taxon>Paenibacillus</taxon>
    </lineage>
</organism>
<keyword evidence="2" id="KW-0808">Transferase</keyword>
<dbReference type="InterPro" id="IPR007345">
    <property type="entry name" value="Polysacch_pyruvyl_Trfase"/>
</dbReference>